<protein>
    <submittedName>
        <fullName evidence="1">Uncharacterized protein</fullName>
    </submittedName>
</protein>
<dbReference type="AlphaFoldDB" id="A0A9X4KYV0"/>
<dbReference type="RefSeq" id="WP_277538239.1">
    <property type="nucleotide sequence ID" value="NZ_JAPDIA010000009.1"/>
</dbReference>
<name>A0A9X4KYV0_9BACL</name>
<gene>
    <name evidence="1" type="ORF">OMP40_34330</name>
</gene>
<dbReference type="EMBL" id="JAPDIA010000009">
    <property type="protein sequence ID" value="MDG0813795.1"/>
    <property type="molecule type" value="Genomic_DNA"/>
</dbReference>
<organism evidence="1 2">
    <name type="scientific">Cohnella rhizosphaerae</name>
    <dbReference type="NCBI Taxonomy" id="1457232"/>
    <lineage>
        <taxon>Bacteria</taxon>
        <taxon>Bacillati</taxon>
        <taxon>Bacillota</taxon>
        <taxon>Bacilli</taxon>
        <taxon>Bacillales</taxon>
        <taxon>Paenibacillaceae</taxon>
        <taxon>Cohnella</taxon>
    </lineage>
</organism>
<evidence type="ECO:0000313" key="1">
    <source>
        <dbReference type="EMBL" id="MDG0813795.1"/>
    </source>
</evidence>
<dbReference type="Proteomes" id="UP001153404">
    <property type="component" value="Unassembled WGS sequence"/>
</dbReference>
<reference evidence="1" key="1">
    <citation type="submission" date="2022-10" db="EMBL/GenBank/DDBJ databases">
        <title>Comparative genomic analysis of Cohnella hashimotonis sp. nov., isolated from the International Space Station.</title>
        <authorList>
            <person name="Simpson A."/>
            <person name="Venkateswaran K."/>
        </authorList>
    </citation>
    <scope>NUCLEOTIDE SEQUENCE</scope>
    <source>
        <strain evidence="1">DSM 28161</strain>
    </source>
</reference>
<keyword evidence="2" id="KW-1185">Reference proteome</keyword>
<accession>A0A9X4KYV0</accession>
<sequence length="46" mass="4931">MSKGKGFHPDLVTLMTGAEPPIGKTPTVAMLPGNEKKLVVKQLKKN</sequence>
<comment type="caution">
    <text evidence="1">The sequence shown here is derived from an EMBL/GenBank/DDBJ whole genome shotgun (WGS) entry which is preliminary data.</text>
</comment>
<proteinExistence type="predicted"/>
<evidence type="ECO:0000313" key="2">
    <source>
        <dbReference type="Proteomes" id="UP001153404"/>
    </source>
</evidence>